<name>A0ABV2QRE1_9MICO</name>
<dbReference type="CDD" id="cd00085">
    <property type="entry name" value="HNHc"/>
    <property type="match status" value="1"/>
</dbReference>
<keyword evidence="4" id="KW-1185">Reference proteome</keyword>
<dbReference type="EMBL" id="JBEPSJ010000004">
    <property type="protein sequence ID" value="MET4583624.1"/>
    <property type="molecule type" value="Genomic_DNA"/>
</dbReference>
<feature type="compositionally biased region" description="Low complexity" evidence="1">
    <location>
        <begin position="523"/>
        <end position="537"/>
    </location>
</feature>
<accession>A0ABV2QRE1</accession>
<dbReference type="InterPro" id="IPR003870">
    <property type="entry name" value="DUF222"/>
</dbReference>
<comment type="caution">
    <text evidence="3">The sequence shown here is derived from an EMBL/GenBank/DDBJ whole genome shotgun (WGS) entry which is preliminary data.</text>
</comment>
<organism evidence="3 4">
    <name type="scientific">Conyzicola nivalis</name>
    <dbReference type="NCBI Taxonomy" id="1477021"/>
    <lineage>
        <taxon>Bacteria</taxon>
        <taxon>Bacillati</taxon>
        <taxon>Actinomycetota</taxon>
        <taxon>Actinomycetes</taxon>
        <taxon>Micrococcales</taxon>
        <taxon>Microbacteriaceae</taxon>
        <taxon>Conyzicola</taxon>
    </lineage>
</organism>
<evidence type="ECO:0000256" key="1">
    <source>
        <dbReference type="SAM" id="MobiDB-lite"/>
    </source>
</evidence>
<evidence type="ECO:0000313" key="3">
    <source>
        <dbReference type="EMBL" id="MET4583624.1"/>
    </source>
</evidence>
<evidence type="ECO:0000259" key="2">
    <source>
        <dbReference type="Pfam" id="PF02720"/>
    </source>
</evidence>
<feature type="compositionally biased region" description="Low complexity" evidence="1">
    <location>
        <begin position="32"/>
        <end position="50"/>
    </location>
</feature>
<gene>
    <name evidence="3" type="ORF">ABIE21_003150</name>
</gene>
<feature type="compositionally biased region" description="Gly residues" evidence="1">
    <location>
        <begin position="341"/>
        <end position="350"/>
    </location>
</feature>
<proteinExistence type="predicted"/>
<dbReference type="RefSeq" id="WP_354025790.1">
    <property type="nucleotide sequence ID" value="NZ_JBEPSJ010000004.1"/>
</dbReference>
<reference evidence="3 4" key="1">
    <citation type="submission" date="2024-06" db="EMBL/GenBank/DDBJ databases">
        <title>Sorghum-associated microbial communities from plants grown in Nebraska, USA.</title>
        <authorList>
            <person name="Schachtman D."/>
        </authorList>
    </citation>
    <scope>NUCLEOTIDE SEQUENCE [LARGE SCALE GENOMIC DNA]</scope>
    <source>
        <strain evidence="3 4">2857</strain>
    </source>
</reference>
<feature type="region of interest" description="Disordered" evidence="1">
    <location>
        <begin position="523"/>
        <end position="552"/>
    </location>
</feature>
<dbReference type="InterPro" id="IPR003615">
    <property type="entry name" value="HNH_nuc"/>
</dbReference>
<feature type="region of interest" description="Disordered" evidence="1">
    <location>
        <begin position="1"/>
        <end position="64"/>
    </location>
</feature>
<dbReference type="Pfam" id="PF02720">
    <property type="entry name" value="DUF222"/>
    <property type="match status" value="1"/>
</dbReference>
<protein>
    <recommendedName>
        <fullName evidence="2">DUF222 domain-containing protein</fullName>
    </recommendedName>
</protein>
<dbReference type="Proteomes" id="UP001549257">
    <property type="component" value="Unassembled WGS sequence"/>
</dbReference>
<sequence>MTITDIADDPGPVPAPVLQDDPTFEPPPDDLAPGSFSAPSSFASSSFGSPLFEPPPEWESMPDPRTLSPHVRRQLLLGRFLDDAEVADRQLAVSAARRAVGIEELRRISVMVAAEEEADDLSRPPGLRANAGQEAGWSIRNRAAVELATEVAAAFTLSKNAARHLIQESRTLVADLPATLEALHTGTVRYEHARLIASTAWSLPEQARGAFEQEVLPWARTLILSAFRAKVLQARERLHSESMEERHERAASFRTVTLEPGEDGIGFLTIRDSTEVVAAIYNRVTAIALPTFAGDPRTLAQRRADVTTAILLEGDLCAVTDDALPSGDGTGTGTSTDSGGDNSGGAGSGRRLGHGITAQVHIEIPVLTLLGQDTAPATLDGSIPIDPATARRLVADAPGFYRLLTDPITGTVIAFDDKYRYLPKSLRRAVELVDGNCTAPWCHATAGESHGHHPSEWADTHDTSLANSALLCESDHRTVHNTRWTMVKLPDGDKMWVSPCGRIRKVAPHRRLSPAFVQAMATETTAGETTTTETTAANSWNTPDDPDQEMPF</sequence>
<evidence type="ECO:0000313" key="4">
    <source>
        <dbReference type="Proteomes" id="UP001549257"/>
    </source>
</evidence>
<feature type="domain" description="DUF222" evidence="2">
    <location>
        <begin position="142"/>
        <end position="431"/>
    </location>
</feature>
<feature type="region of interest" description="Disordered" evidence="1">
    <location>
        <begin position="323"/>
        <end position="352"/>
    </location>
</feature>